<feature type="compositionally biased region" description="Low complexity" evidence="1">
    <location>
        <begin position="11"/>
        <end position="21"/>
    </location>
</feature>
<gene>
    <name evidence="2" type="ORF">E8E12_008471</name>
</gene>
<feature type="region of interest" description="Disordered" evidence="1">
    <location>
        <begin position="1"/>
        <end position="286"/>
    </location>
</feature>
<feature type="compositionally biased region" description="Basic and acidic residues" evidence="1">
    <location>
        <begin position="940"/>
        <end position="966"/>
    </location>
</feature>
<feature type="compositionally biased region" description="Polar residues" evidence="1">
    <location>
        <begin position="803"/>
        <end position="836"/>
    </location>
</feature>
<comment type="caution">
    <text evidence="2">The sequence shown here is derived from an EMBL/GenBank/DDBJ whole genome shotgun (WGS) entry which is preliminary data.</text>
</comment>
<reference evidence="2" key="1">
    <citation type="submission" date="2019-04" db="EMBL/GenBank/DDBJ databases">
        <title>Sequencing of skin fungus with MAO and IRED activity.</title>
        <authorList>
            <person name="Marsaioli A.J."/>
            <person name="Bonatto J.M.C."/>
            <person name="Reis Junior O."/>
        </authorList>
    </citation>
    <scope>NUCLEOTIDE SEQUENCE</scope>
    <source>
        <strain evidence="2">28M1</strain>
    </source>
</reference>
<evidence type="ECO:0000313" key="3">
    <source>
        <dbReference type="Proteomes" id="UP000758155"/>
    </source>
</evidence>
<protein>
    <submittedName>
        <fullName evidence="2">Uncharacterized protein</fullName>
    </submittedName>
</protein>
<dbReference type="OrthoDB" id="5416983at2759"/>
<feature type="compositionally biased region" description="Low complexity" evidence="1">
    <location>
        <begin position="619"/>
        <end position="628"/>
    </location>
</feature>
<organism evidence="2 3">
    <name type="scientific">Didymella heteroderae</name>
    <dbReference type="NCBI Taxonomy" id="1769908"/>
    <lineage>
        <taxon>Eukaryota</taxon>
        <taxon>Fungi</taxon>
        <taxon>Dikarya</taxon>
        <taxon>Ascomycota</taxon>
        <taxon>Pezizomycotina</taxon>
        <taxon>Dothideomycetes</taxon>
        <taxon>Pleosporomycetidae</taxon>
        <taxon>Pleosporales</taxon>
        <taxon>Pleosporineae</taxon>
        <taxon>Didymellaceae</taxon>
        <taxon>Didymella</taxon>
    </lineage>
</organism>
<feature type="compositionally biased region" description="Polar residues" evidence="1">
    <location>
        <begin position="378"/>
        <end position="387"/>
    </location>
</feature>
<feature type="compositionally biased region" description="Basic and acidic residues" evidence="1">
    <location>
        <begin position="663"/>
        <end position="674"/>
    </location>
</feature>
<feature type="compositionally biased region" description="Low complexity" evidence="1">
    <location>
        <begin position="209"/>
        <end position="220"/>
    </location>
</feature>
<feature type="compositionally biased region" description="Polar residues" evidence="1">
    <location>
        <begin position="97"/>
        <end position="118"/>
    </location>
</feature>
<dbReference type="EMBL" id="SWKV01000010">
    <property type="protein sequence ID" value="KAF3044059.1"/>
    <property type="molecule type" value="Genomic_DNA"/>
</dbReference>
<feature type="compositionally biased region" description="Polar residues" evidence="1">
    <location>
        <begin position="967"/>
        <end position="984"/>
    </location>
</feature>
<dbReference type="Proteomes" id="UP000758155">
    <property type="component" value="Unassembled WGS sequence"/>
</dbReference>
<sequence length="1364" mass="144856">MEDERGTGHDAQQSASSASTSVTHAEHDSNNDSSTATVPETVMAEQVTNDVVKEAQSVGPSAPIDDTASTTNSLAANGEQPSGPAITNGKSSEAPPDSTNATTIDSTSAAGAQASANSDGPAATASKDVKQTTSAQKETSEAQQNGDSGEQSGAESLQVNGEAVSGSDTDISRPGSVDPSKQDTGHARTSSTKKPAAFKSVSVTKSFLAKSAASTPSASPGLKAAPAVQPPSSSVLTAKPRLVAKSGAANAPRTLGKMNGAGSGPDASKVWNKNQPVPPPPPKQYTDEELKQQYGIHLATRLPMDEAGKEAKWADIDDDDGDWAPDTLEWADGTKSSVTATENQLPVVEELPKPTILAKPEPTIEAPKPLAPAVTSATLKTSVTSGPKTILKPGGHAQAGTGKSSLVLKGQPEKPTLVTKASNGTPAKSPWATLPPIEKVPPMQINPPVQQQPTDRRFPTQDHRAYEPMPPHHGREIAPDDFNRTWREERGGRELFNSQNGRYEPVQDTRRGSFRDSGYRQQQQHPSLLQRSSHDGPAEPSSAFQTSRSSADMPSWGRRRTSSNVSGGPGRRMSFDRRGPEFPSAIMDEEQQAPPSANGAHEASPNEASAHPAATQHMASSNANAAPPAAAPAPPMEDPVEVQKRMMAEKIERARLKKQQQLEAEKKEEEEKKARIAKRLAALGDAPKPKSSEKAPSPAAGRSPHKSDAALVPAQSPPKPPVPANDGEVAQYGMMKVHQPHPVKKSSPVPQSVRPVERQANAPAENQVRLPLSLDQPTASPFDSNRDHGKKAHEHPRSLAEGSLQQGSKSTQPAWQSASTSQTRGGWTSQVWGSAQTRDRNLGNGIFDSGFHRGQPRPSTQQSLPTQASSAAIAPIGVDPAASSTSHTVRMPLSAQSMHSQSRQLSGQGAPGPIAPPTSNKWDNFKDHIVSDDNNVIARARQDRERDRVTGETFRPELRETYKDQRGQSQTTVHSKVGTTSLDGTANAKVSPAGSEMKTRDDAMKPSLDSSPQQPLMQGTPLQQSGGSRSSRFFPRPIETALPAPPASSKADSPPPPPETESHPVFAGSIVGHPLVRLPRPSPVVRLPKPAQEMADPPVSMPPRGFHGPGARPLAMNPEWQARFNKLLDKPATADAVPNARPIPAIPVALPVKPNSLAVAASSKASLDVRGPAGSATVSLPAGRITKSDRSRGTFTRDGTAALFEDREFGSLPTVRLPKVPHLTANEPPINLPKADDVYARMIRKENPFTIKRLDAFDFGAGPEVEVIVRLAHMRSPITKTMPKPRRFKGNGTFSKPKRNSTPTGPHTGGAKDRPRKPSQQGQGERTNSSPRVNLPSAWPTQSRPAVPPKRESWAQRAAAAPVH</sequence>
<name>A0A9P5C327_9PLEO</name>
<feature type="compositionally biased region" description="Low complexity" evidence="1">
    <location>
        <begin position="1023"/>
        <end position="1037"/>
    </location>
</feature>
<evidence type="ECO:0000256" key="1">
    <source>
        <dbReference type="SAM" id="MobiDB-lite"/>
    </source>
</evidence>
<feature type="compositionally biased region" description="Polar residues" evidence="1">
    <location>
        <begin position="542"/>
        <end position="552"/>
    </location>
</feature>
<evidence type="ECO:0000313" key="2">
    <source>
        <dbReference type="EMBL" id="KAF3044059.1"/>
    </source>
</evidence>
<feature type="compositionally biased region" description="Basic and acidic residues" evidence="1">
    <location>
        <begin position="473"/>
        <end position="493"/>
    </location>
</feature>
<feature type="compositionally biased region" description="Polar residues" evidence="1">
    <location>
        <begin position="1008"/>
        <end position="1022"/>
    </location>
</feature>
<feature type="compositionally biased region" description="Polar residues" evidence="1">
    <location>
        <begin position="131"/>
        <end position="159"/>
    </location>
</feature>
<feature type="compositionally biased region" description="Polar residues" evidence="1">
    <location>
        <begin position="882"/>
        <end position="907"/>
    </location>
</feature>
<feature type="compositionally biased region" description="Basic and acidic residues" evidence="1">
    <location>
        <begin position="454"/>
        <end position="466"/>
    </location>
</feature>
<accession>A0A9P5C327</accession>
<keyword evidence="3" id="KW-1185">Reference proteome</keyword>
<feature type="compositionally biased region" description="Basic and acidic residues" evidence="1">
    <location>
        <begin position="505"/>
        <end position="518"/>
    </location>
</feature>
<feature type="compositionally biased region" description="Polar residues" evidence="1">
    <location>
        <begin position="1318"/>
        <end position="1332"/>
    </location>
</feature>
<feature type="compositionally biased region" description="Polar residues" evidence="1">
    <location>
        <begin position="519"/>
        <end position="531"/>
    </location>
</feature>
<feature type="compositionally biased region" description="Basic and acidic residues" evidence="1">
    <location>
        <begin position="641"/>
        <end position="654"/>
    </location>
</feature>
<feature type="region of interest" description="Disordered" evidence="1">
    <location>
        <begin position="378"/>
        <end position="1066"/>
    </location>
</feature>
<proteinExistence type="predicted"/>
<feature type="compositionally biased region" description="Polar residues" evidence="1">
    <location>
        <begin position="857"/>
        <end position="870"/>
    </location>
</feature>
<feature type="region of interest" description="Disordered" evidence="1">
    <location>
        <begin position="1278"/>
        <end position="1364"/>
    </location>
</feature>